<accession>I7GA77</accession>
<sequence>MVFLGSSLFPFIYILFRIINQPLFFGNKIITDENMYSSSGRNNIFH</sequence>
<evidence type="ECO:0000313" key="1">
    <source>
        <dbReference type="EMBL" id="BAE88442.1"/>
    </source>
</evidence>
<protein>
    <submittedName>
        <fullName evidence="1">Macaca fascicularis brain cDNA, clone: QbsA-10220</fullName>
    </submittedName>
</protein>
<reference evidence="1" key="1">
    <citation type="journal article" date="2007" name="PLoS Biol.">
        <title>Rate of evolution in brain-expressed genes in humans and other primates.</title>
        <authorList>
            <person name="Wang H.-Y."/>
            <person name="Chien H.-C."/>
            <person name="Osada N."/>
            <person name="Hashimoto K."/>
            <person name="Sugano S."/>
            <person name="Gojobori T."/>
            <person name="Chou C.-K."/>
            <person name="Tsai S.-F."/>
            <person name="Wu C.-I."/>
            <person name="Shen C.-K.J."/>
        </authorList>
    </citation>
    <scope>NUCLEOTIDE SEQUENCE</scope>
</reference>
<name>I7GA77_MACFA</name>
<dbReference type="EMBL" id="AB171379">
    <property type="protein sequence ID" value="BAE88442.1"/>
    <property type="molecule type" value="mRNA"/>
</dbReference>
<dbReference type="AlphaFoldDB" id="I7GA77"/>
<organism evidence="1">
    <name type="scientific">Macaca fascicularis</name>
    <name type="common">Crab-eating macaque</name>
    <name type="synonym">Cynomolgus monkey</name>
    <dbReference type="NCBI Taxonomy" id="9541"/>
    <lineage>
        <taxon>Eukaryota</taxon>
        <taxon>Metazoa</taxon>
        <taxon>Chordata</taxon>
        <taxon>Craniata</taxon>
        <taxon>Vertebrata</taxon>
        <taxon>Euteleostomi</taxon>
        <taxon>Mammalia</taxon>
        <taxon>Eutheria</taxon>
        <taxon>Euarchontoglires</taxon>
        <taxon>Primates</taxon>
        <taxon>Haplorrhini</taxon>
        <taxon>Catarrhini</taxon>
        <taxon>Cercopithecidae</taxon>
        <taxon>Cercopithecinae</taxon>
        <taxon>Macaca</taxon>
    </lineage>
</organism>
<proteinExistence type="evidence at transcript level"/>